<accession>A0A1G1YLR5</accession>
<dbReference type="GO" id="GO:0030632">
    <property type="term" value="P:D-alanine biosynthetic process"/>
    <property type="evidence" value="ECO:0007669"/>
    <property type="project" value="UniProtKB-UniRule"/>
</dbReference>
<dbReference type="NCBIfam" id="TIGR00492">
    <property type="entry name" value="alr"/>
    <property type="match status" value="1"/>
</dbReference>
<dbReference type="FunFam" id="3.20.20.10:FF:000002">
    <property type="entry name" value="Alanine racemase"/>
    <property type="match status" value="1"/>
</dbReference>
<keyword evidence="3 4" id="KW-0413">Isomerase</keyword>
<dbReference type="HAMAP" id="MF_01201">
    <property type="entry name" value="Ala_racemase"/>
    <property type="match status" value="1"/>
</dbReference>
<feature type="modified residue" description="N6-(pyridoxal phosphate)lysine" evidence="4 5">
    <location>
        <position position="36"/>
    </location>
</feature>
<keyword evidence="2 4" id="KW-0663">Pyridoxal phosphate</keyword>
<feature type="binding site" evidence="4 6">
    <location>
        <position position="134"/>
    </location>
    <ligand>
        <name>substrate</name>
    </ligand>
</feature>
<evidence type="ECO:0000256" key="6">
    <source>
        <dbReference type="PIRSR" id="PIRSR600821-52"/>
    </source>
</evidence>
<dbReference type="SMART" id="SM01005">
    <property type="entry name" value="Ala_racemase_C"/>
    <property type="match status" value="1"/>
</dbReference>
<evidence type="ECO:0000256" key="4">
    <source>
        <dbReference type="HAMAP-Rule" id="MF_01201"/>
    </source>
</evidence>
<dbReference type="Pfam" id="PF01168">
    <property type="entry name" value="Ala_racemase_N"/>
    <property type="match status" value="1"/>
</dbReference>
<comment type="cofactor">
    <cofactor evidence="1 4 5">
        <name>pyridoxal 5'-phosphate</name>
        <dbReference type="ChEBI" id="CHEBI:597326"/>
    </cofactor>
</comment>
<dbReference type="GO" id="GO:0005829">
    <property type="term" value="C:cytosol"/>
    <property type="evidence" value="ECO:0007669"/>
    <property type="project" value="TreeGrafter"/>
</dbReference>
<dbReference type="Proteomes" id="UP000177376">
    <property type="component" value="Unassembled WGS sequence"/>
</dbReference>
<dbReference type="GO" id="GO:0009252">
    <property type="term" value="P:peptidoglycan biosynthetic process"/>
    <property type="evidence" value="ECO:0007669"/>
    <property type="project" value="TreeGrafter"/>
</dbReference>
<dbReference type="UniPathway" id="UPA00042">
    <property type="reaction ID" value="UER00497"/>
</dbReference>
<comment type="pathway">
    <text evidence="4">Amino-acid biosynthesis; D-alanine biosynthesis; D-alanine from L-alanine: step 1/1.</text>
</comment>
<sequence>MNDLVWLEIKKENLISNIKTLKNLAGSKVLISPCVKANAYGHGLIETAKIFISAGADWLSVNSIEEAKKIRDVGINRPILVIGYVAESELEKILDWDLKIFISNFDYAEKLSMTGKIKNKIAKVHLKIDTGMHRYGVLMAEAEELAKKIKKLPHITIEGLATHFATSDEPLNLSYFNRQLENFKEIVPKIKNLVGNDLIIHCDKSASLLLCRHGLADLVRPGIAAYGYYPSQDVAKLAQEKNIILRPALSFKTKIGQIKKIPENSCVGYGCTCYTKRPTVLATIPVGYYDGYDRKLSNQGYVLVNGQKAPILGRVCMNITIIDITDCGQVIEGDEVVLIGEQGQENITVEQIANWAKTINYEVITRLRESLPRYYI</sequence>
<evidence type="ECO:0000313" key="9">
    <source>
        <dbReference type="Proteomes" id="UP000177376"/>
    </source>
</evidence>
<dbReference type="PRINTS" id="PR00992">
    <property type="entry name" value="ALARACEMASE"/>
</dbReference>
<dbReference type="GO" id="GO:0030170">
    <property type="term" value="F:pyridoxal phosphate binding"/>
    <property type="evidence" value="ECO:0007669"/>
    <property type="project" value="UniProtKB-UniRule"/>
</dbReference>
<comment type="caution">
    <text evidence="8">The sequence shown here is derived from an EMBL/GenBank/DDBJ whole genome shotgun (WGS) entry which is preliminary data.</text>
</comment>
<dbReference type="Gene3D" id="3.20.20.10">
    <property type="entry name" value="Alanine racemase"/>
    <property type="match status" value="1"/>
</dbReference>
<comment type="function">
    <text evidence="4">Catalyzes the interconversion of L-alanine and D-alanine. May also act on other amino acids.</text>
</comment>
<dbReference type="EC" id="5.1.1.1" evidence="4"/>
<feature type="binding site" evidence="4 6">
    <location>
        <position position="317"/>
    </location>
    <ligand>
        <name>substrate</name>
    </ligand>
</feature>
<dbReference type="EMBL" id="MHIM01000001">
    <property type="protein sequence ID" value="OGY53295.1"/>
    <property type="molecule type" value="Genomic_DNA"/>
</dbReference>
<proteinExistence type="inferred from homology"/>
<dbReference type="PANTHER" id="PTHR30511:SF0">
    <property type="entry name" value="ALANINE RACEMASE, CATABOLIC-RELATED"/>
    <property type="match status" value="1"/>
</dbReference>
<dbReference type="SUPFAM" id="SSF51419">
    <property type="entry name" value="PLP-binding barrel"/>
    <property type="match status" value="1"/>
</dbReference>
<dbReference type="Gene3D" id="2.40.37.10">
    <property type="entry name" value="Lyase, Ornithine Decarboxylase, Chain A, domain 1"/>
    <property type="match status" value="1"/>
</dbReference>
<evidence type="ECO:0000256" key="2">
    <source>
        <dbReference type="ARBA" id="ARBA00022898"/>
    </source>
</evidence>
<gene>
    <name evidence="8" type="ORF">A3A02_03265</name>
</gene>
<evidence type="ECO:0000313" key="8">
    <source>
        <dbReference type="EMBL" id="OGY53295.1"/>
    </source>
</evidence>
<dbReference type="GO" id="GO:0008784">
    <property type="term" value="F:alanine racemase activity"/>
    <property type="evidence" value="ECO:0007669"/>
    <property type="project" value="UniProtKB-UniRule"/>
</dbReference>
<dbReference type="InterPro" id="IPR011079">
    <property type="entry name" value="Ala_racemase_C"/>
</dbReference>
<dbReference type="InterPro" id="IPR020622">
    <property type="entry name" value="Ala_racemase_pyridoxalP-BS"/>
</dbReference>
<dbReference type="SUPFAM" id="SSF50621">
    <property type="entry name" value="Alanine racemase C-terminal domain-like"/>
    <property type="match status" value="1"/>
</dbReference>
<organism evidence="8 9">
    <name type="scientific">Candidatus Buchananbacteria bacterium RIFCSPLOWO2_01_FULL_39_33</name>
    <dbReference type="NCBI Taxonomy" id="1797543"/>
    <lineage>
        <taxon>Bacteria</taxon>
        <taxon>Candidatus Buchananiibacteriota</taxon>
    </lineage>
</organism>
<dbReference type="CDD" id="cd00430">
    <property type="entry name" value="PLPDE_III_AR"/>
    <property type="match status" value="1"/>
</dbReference>
<evidence type="ECO:0000256" key="5">
    <source>
        <dbReference type="PIRSR" id="PIRSR600821-50"/>
    </source>
</evidence>
<dbReference type="PANTHER" id="PTHR30511">
    <property type="entry name" value="ALANINE RACEMASE"/>
    <property type="match status" value="1"/>
</dbReference>
<dbReference type="Pfam" id="PF00842">
    <property type="entry name" value="Ala_racemase_C"/>
    <property type="match status" value="1"/>
</dbReference>
<dbReference type="InterPro" id="IPR001608">
    <property type="entry name" value="Ala_racemase_N"/>
</dbReference>
<feature type="domain" description="Alanine racemase C-terminal" evidence="7">
    <location>
        <begin position="248"/>
        <end position="376"/>
    </location>
</feature>
<dbReference type="InterPro" id="IPR000821">
    <property type="entry name" value="Ala_racemase"/>
</dbReference>
<name>A0A1G1YLR5_9BACT</name>
<dbReference type="PROSITE" id="PS00395">
    <property type="entry name" value="ALANINE_RACEMASE"/>
    <property type="match status" value="1"/>
</dbReference>
<dbReference type="AlphaFoldDB" id="A0A1G1YLR5"/>
<protein>
    <recommendedName>
        <fullName evidence="4">Alanine racemase</fullName>
        <ecNumber evidence="4">5.1.1.1</ecNumber>
    </recommendedName>
</protein>
<dbReference type="InterPro" id="IPR009006">
    <property type="entry name" value="Ala_racemase/Decarboxylase_C"/>
</dbReference>
<comment type="similarity">
    <text evidence="4">Belongs to the alanine racemase family.</text>
</comment>
<dbReference type="InterPro" id="IPR029066">
    <property type="entry name" value="PLP-binding_barrel"/>
</dbReference>
<reference evidence="8 9" key="1">
    <citation type="journal article" date="2016" name="Nat. Commun.">
        <title>Thousands of microbial genomes shed light on interconnected biogeochemical processes in an aquifer system.</title>
        <authorList>
            <person name="Anantharaman K."/>
            <person name="Brown C.T."/>
            <person name="Hug L.A."/>
            <person name="Sharon I."/>
            <person name="Castelle C.J."/>
            <person name="Probst A.J."/>
            <person name="Thomas B.C."/>
            <person name="Singh A."/>
            <person name="Wilkins M.J."/>
            <person name="Karaoz U."/>
            <person name="Brodie E.L."/>
            <person name="Williams K.H."/>
            <person name="Hubbard S.S."/>
            <person name="Banfield J.F."/>
        </authorList>
    </citation>
    <scope>NUCLEOTIDE SEQUENCE [LARGE SCALE GENOMIC DNA]</scope>
</reference>
<feature type="active site" description="Proton acceptor; specific for D-alanine" evidence="4">
    <location>
        <position position="36"/>
    </location>
</feature>
<feature type="active site" description="Proton acceptor; specific for L-alanine" evidence="4">
    <location>
        <position position="269"/>
    </location>
</feature>
<comment type="catalytic activity">
    <reaction evidence="4">
        <text>L-alanine = D-alanine</text>
        <dbReference type="Rhea" id="RHEA:20249"/>
        <dbReference type="ChEBI" id="CHEBI:57416"/>
        <dbReference type="ChEBI" id="CHEBI:57972"/>
        <dbReference type="EC" id="5.1.1.1"/>
    </reaction>
</comment>
<evidence type="ECO:0000256" key="1">
    <source>
        <dbReference type="ARBA" id="ARBA00001933"/>
    </source>
</evidence>
<evidence type="ECO:0000256" key="3">
    <source>
        <dbReference type="ARBA" id="ARBA00023235"/>
    </source>
</evidence>
<evidence type="ECO:0000259" key="7">
    <source>
        <dbReference type="SMART" id="SM01005"/>
    </source>
</evidence>